<feature type="transmembrane region" description="Helical" evidence="1">
    <location>
        <begin position="12"/>
        <end position="32"/>
    </location>
</feature>
<organism evidence="2 3">
    <name type="scientific">Neoaquamicrobium sediminum</name>
    <dbReference type="NCBI Taxonomy" id="1849104"/>
    <lineage>
        <taxon>Bacteria</taxon>
        <taxon>Pseudomonadati</taxon>
        <taxon>Pseudomonadota</taxon>
        <taxon>Alphaproteobacteria</taxon>
        <taxon>Hyphomicrobiales</taxon>
        <taxon>Phyllobacteriaceae</taxon>
        <taxon>Neoaquamicrobium</taxon>
    </lineage>
</organism>
<proteinExistence type="predicted"/>
<sequence length="164" mass="18253">MTLAPLQNASFAIQIHVAIAVLAFLLGGLVLFRAKGDKAHRMAGKIWVVLMLVVAITSFFIHTIRLVGPWSPIHLLSIVTLWSLYSGIRAVRRKRILEHRRTMQSLYLGALVIAGGFSFLPGRIMHEVFFDGPHPWMGMSLAAAIAAVVLWLAWRSFLARRLSA</sequence>
<comment type="caution">
    <text evidence="2">The sequence shown here is derived from an EMBL/GenBank/DDBJ whole genome shotgun (WGS) entry which is preliminary data.</text>
</comment>
<dbReference type="EMBL" id="JAZHFV010000003">
    <property type="protein sequence ID" value="MEX4008165.1"/>
    <property type="molecule type" value="Genomic_DNA"/>
</dbReference>
<reference evidence="2 3" key="1">
    <citation type="submission" date="2024-01" db="EMBL/GenBank/DDBJ databases">
        <title>New evidence supports the origin of RcGTA from prophage.</title>
        <authorList>
            <person name="Xu Y."/>
            <person name="Liu B."/>
            <person name="Chen F."/>
        </authorList>
    </citation>
    <scope>NUCLEOTIDE SEQUENCE [LARGE SCALE GENOMIC DNA]</scope>
    <source>
        <strain evidence="2 3">CBW1107-2</strain>
    </source>
</reference>
<protein>
    <submittedName>
        <fullName evidence="2">DUF2306 domain-containing protein</fullName>
    </submittedName>
</protein>
<dbReference type="InterPro" id="IPR018750">
    <property type="entry name" value="DUF2306_membrane"/>
</dbReference>
<dbReference type="Pfam" id="PF10067">
    <property type="entry name" value="DUF2306"/>
    <property type="match status" value="1"/>
</dbReference>
<keyword evidence="1" id="KW-1133">Transmembrane helix</keyword>
<evidence type="ECO:0000256" key="1">
    <source>
        <dbReference type="SAM" id="Phobius"/>
    </source>
</evidence>
<keyword evidence="1" id="KW-0812">Transmembrane</keyword>
<feature type="transmembrane region" description="Helical" evidence="1">
    <location>
        <begin position="106"/>
        <end position="124"/>
    </location>
</feature>
<feature type="transmembrane region" description="Helical" evidence="1">
    <location>
        <begin position="44"/>
        <end position="61"/>
    </location>
</feature>
<dbReference type="RefSeq" id="WP_368803205.1">
    <property type="nucleotide sequence ID" value="NZ_JAZHFV010000003.1"/>
</dbReference>
<keyword evidence="3" id="KW-1185">Reference proteome</keyword>
<evidence type="ECO:0000313" key="2">
    <source>
        <dbReference type="EMBL" id="MEX4008165.1"/>
    </source>
</evidence>
<feature type="transmembrane region" description="Helical" evidence="1">
    <location>
        <begin position="67"/>
        <end position="85"/>
    </location>
</feature>
<accession>A0ABV3WUF5</accession>
<keyword evidence="1" id="KW-0472">Membrane</keyword>
<evidence type="ECO:0000313" key="3">
    <source>
        <dbReference type="Proteomes" id="UP001559025"/>
    </source>
</evidence>
<feature type="transmembrane region" description="Helical" evidence="1">
    <location>
        <begin position="136"/>
        <end position="154"/>
    </location>
</feature>
<dbReference type="Proteomes" id="UP001559025">
    <property type="component" value="Unassembled WGS sequence"/>
</dbReference>
<name>A0ABV3WUF5_9HYPH</name>
<gene>
    <name evidence="2" type="ORF">V1479_12675</name>
</gene>